<evidence type="ECO:0000313" key="3">
    <source>
        <dbReference type="Proteomes" id="UP000249390"/>
    </source>
</evidence>
<dbReference type="Pfam" id="PF22924">
    <property type="entry name" value="ACOX_C_alpha1"/>
    <property type="match status" value="1"/>
</dbReference>
<dbReference type="InterPro" id="IPR036250">
    <property type="entry name" value="AcylCo_DH-like_C"/>
</dbReference>
<dbReference type="AlphaFoldDB" id="A0A328D1W0"/>
<dbReference type="SUPFAM" id="SSF47203">
    <property type="entry name" value="Acyl-CoA dehydrogenase C-terminal domain-like"/>
    <property type="match status" value="1"/>
</dbReference>
<dbReference type="Proteomes" id="UP000249390">
    <property type="component" value="Unassembled WGS sequence"/>
</dbReference>
<dbReference type="GO" id="GO:0055088">
    <property type="term" value="P:lipid homeostasis"/>
    <property type="evidence" value="ECO:0007669"/>
    <property type="project" value="TreeGrafter"/>
</dbReference>
<evidence type="ECO:0000259" key="1">
    <source>
        <dbReference type="Pfam" id="PF22924"/>
    </source>
</evidence>
<feature type="domain" description="Acyl-CoA oxidase C-alpha1" evidence="1">
    <location>
        <begin position="50"/>
        <end position="97"/>
    </location>
</feature>
<comment type="caution">
    <text evidence="2">The sequence shown here is derived from an EMBL/GenBank/DDBJ whole genome shotgun (WGS) entry which is preliminary data.</text>
</comment>
<dbReference type="InterPro" id="IPR012258">
    <property type="entry name" value="Acyl-CoA_oxidase"/>
</dbReference>
<sequence length="171" mass="19958">MALSHISLITFKEACHLIIGQKVDVLFCSTRSLQSKSTSGSLHLEDKVGIATAIRYSLTRKAISITPNGPEVLSLDYSSYQRRLFPLLAKRTAIVEVLPRWRLECEEDSNKIERRLRHCRGGDWSAQRSQRRRFKQDCVIAEEENYQNSEVLLRWRLECDWGFENYEESDY</sequence>
<dbReference type="PANTHER" id="PTHR10909">
    <property type="entry name" value="ELECTRON TRANSPORT OXIDOREDUCTASE"/>
    <property type="match status" value="1"/>
</dbReference>
<organism evidence="2 3">
    <name type="scientific">Cuscuta australis</name>
    <dbReference type="NCBI Taxonomy" id="267555"/>
    <lineage>
        <taxon>Eukaryota</taxon>
        <taxon>Viridiplantae</taxon>
        <taxon>Streptophyta</taxon>
        <taxon>Embryophyta</taxon>
        <taxon>Tracheophyta</taxon>
        <taxon>Spermatophyta</taxon>
        <taxon>Magnoliopsida</taxon>
        <taxon>eudicotyledons</taxon>
        <taxon>Gunneridae</taxon>
        <taxon>Pentapetalae</taxon>
        <taxon>asterids</taxon>
        <taxon>lamiids</taxon>
        <taxon>Solanales</taxon>
        <taxon>Convolvulaceae</taxon>
        <taxon>Cuscuteae</taxon>
        <taxon>Cuscuta</taxon>
        <taxon>Cuscuta subgen. Grammica</taxon>
        <taxon>Cuscuta sect. Cleistogrammica</taxon>
    </lineage>
</organism>
<dbReference type="InterPro" id="IPR055060">
    <property type="entry name" value="ACOX_C_alpha1"/>
</dbReference>
<proteinExistence type="predicted"/>
<name>A0A328D1W0_9ASTE</name>
<dbReference type="GO" id="GO:0005777">
    <property type="term" value="C:peroxisome"/>
    <property type="evidence" value="ECO:0007669"/>
    <property type="project" value="InterPro"/>
</dbReference>
<dbReference type="GO" id="GO:0005504">
    <property type="term" value="F:fatty acid binding"/>
    <property type="evidence" value="ECO:0007669"/>
    <property type="project" value="TreeGrafter"/>
</dbReference>
<dbReference type="Gene3D" id="1.20.140.10">
    <property type="entry name" value="Butyryl-CoA Dehydrogenase, subunit A, domain 3"/>
    <property type="match status" value="1"/>
</dbReference>
<dbReference type="GO" id="GO:0003997">
    <property type="term" value="F:acyl-CoA oxidase activity"/>
    <property type="evidence" value="ECO:0007669"/>
    <property type="project" value="InterPro"/>
</dbReference>
<gene>
    <name evidence="2" type="ORF">DM860_011496</name>
</gene>
<protein>
    <recommendedName>
        <fullName evidence="1">Acyl-CoA oxidase C-alpha1 domain-containing protein</fullName>
    </recommendedName>
</protein>
<reference evidence="2 3" key="1">
    <citation type="submission" date="2018-06" db="EMBL/GenBank/DDBJ databases">
        <title>The Genome of Cuscuta australis (Dodder) Provides Insight into the Evolution of Plant Parasitism.</title>
        <authorList>
            <person name="Liu H."/>
        </authorList>
    </citation>
    <scope>NUCLEOTIDE SEQUENCE [LARGE SCALE GENOMIC DNA]</scope>
    <source>
        <strain evidence="3">cv. Yunnan</strain>
        <tissue evidence="2">Vines</tissue>
    </source>
</reference>
<dbReference type="GO" id="GO:0071949">
    <property type="term" value="F:FAD binding"/>
    <property type="evidence" value="ECO:0007669"/>
    <property type="project" value="InterPro"/>
</dbReference>
<dbReference type="GO" id="GO:0033540">
    <property type="term" value="P:fatty acid beta-oxidation using acyl-CoA oxidase"/>
    <property type="evidence" value="ECO:0007669"/>
    <property type="project" value="TreeGrafter"/>
</dbReference>
<accession>A0A328D1W0</accession>
<dbReference type="EMBL" id="NQVE01000203">
    <property type="protein sequence ID" value="RAL39010.1"/>
    <property type="molecule type" value="Genomic_DNA"/>
</dbReference>
<evidence type="ECO:0000313" key="2">
    <source>
        <dbReference type="EMBL" id="RAL39010.1"/>
    </source>
</evidence>
<keyword evidence="3" id="KW-1185">Reference proteome</keyword>
<dbReference type="PANTHER" id="PTHR10909:SF352">
    <property type="entry name" value="ACYL-COENZYME A OXIDASE-LIKE PROTEIN"/>
    <property type="match status" value="1"/>
</dbReference>